<feature type="transmembrane region" description="Helical" evidence="1">
    <location>
        <begin position="40"/>
        <end position="65"/>
    </location>
</feature>
<dbReference type="EMBL" id="WJNG01000005">
    <property type="protein sequence ID" value="MRH42531.1"/>
    <property type="molecule type" value="Genomic_DNA"/>
</dbReference>
<proteinExistence type="predicted"/>
<dbReference type="AlphaFoldDB" id="A0A6A8DFI2"/>
<protein>
    <submittedName>
        <fullName evidence="2">DUF2619 domain-containing protein</fullName>
    </submittedName>
</protein>
<reference evidence="2" key="1">
    <citation type="submission" date="2019-11" db="EMBL/GenBank/DDBJ databases">
        <authorList>
            <person name="Li J."/>
        </authorList>
    </citation>
    <scope>NUCLEOTIDE SEQUENCE</scope>
    <source>
        <strain evidence="2">B6B</strain>
    </source>
</reference>
<dbReference type="Proteomes" id="UP000799092">
    <property type="component" value="Unassembled WGS sequence"/>
</dbReference>
<feature type="transmembrane region" description="Helical" evidence="1">
    <location>
        <begin position="12"/>
        <end position="31"/>
    </location>
</feature>
<dbReference type="OrthoDB" id="1726013at2"/>
<name>A0A6A8DFI2_9BACI</name>
<gene>
    <name evidence="2" type="ORF">GH741_07520</name>
</gene>
<feature type="transmembrane region" description="Helical" evidence="1">
    <location>
        <begin position="71"/>
        <end position="88"/>
    </location>
</feature>
<dbReference type="RefSeq" id="WP_153736171.1">
    <property type="nucleotide sequence ID" value="NZ_WJNG01000005.1"/>
</dbReference>
<keyword evidence="1" id="KW-0472">Membrane</keyword>
<dbReference type="Pfam" id="PF10942">
    <property type="entry name" value="DUF2619"/>
    <property type="match status" value="1"/>
</dbReference>
<evidence type="ECO:0000313" key="3">
    <source>
        <dbReference type="Proteomes" id="UP000799092"/>
    </source>
</evidence>
<comment type="caution">
    <text evidence="2">The sequence shown here is derived from an EMBL/GenBank/DDBJ whole genome shotgun (WGS) entry which is preliminary data.</text>
</comment>
<keyword evidence="3" id="KW-1185">Reference proteome</keyword>
<sequence length="91" mass="9695">MFNLFEKAIMGMALLRLLSGTIEIAAALLILKFNQIEKALIINSSLAIIGPIILIVSTSIGVLAIAGNISHTKLICITIGILFIIYGVKSN</sequence>
<accession>A0A6A8DFI2</accession>
<keyword evidence="1" id="KW-0812">Transmembrane</keyword>
<dbReference type="InterPro" id="IPR020390">
    <property type="entry name" value="Uncharacterised_YqhV"/>
</dbReference>
<evidence type="ECO:0000256" key="1">
    <source>
        <dbReference type="SAM" id="Phobius"/>
    </source>
</evidence>
<keyword evidence="1" id="KW-1133">Transmembrane helix</keyword>
<evidence type="ECO:0000313" key="2">
    <source>
        <dbReference type="EMBL" id="MRH42531.1"/>
    </source>
</evidence>
<organism evidence="2 3">
    <name type="scientific">Aquibacillus halophilus</name>
    <dbReference type="NCBI Taxonomy" id="930132"/>
    <lineage>
        <taxon>Bacteria</taxon>
        <taxon>Bacillati</taxon>
        <taxon>Bacillota</taxon>
        <taxon>Bacilli</taxon>
        <taxon>Bacillales</taxon>
        <taxon>Bacillaceae</taxon>
        <taxon>Aquibacillus</taxon>
    </lineage>
</organism>